<organism evidence="2 3">
    <name type="scientific">Thermococcus sibiricus</name>
    <dbReference type="NCBI Taxonomy" id="172049"/>
    <lineage>
        <taxon>Archaea</taxon>
        <taxon>Methanobacteriati</taxon>
        <taxon>Methanobacteriota</taxon>
        <taxon>Thermococci</taxon>
        <taxon>Thermococcales</taxon>
        <taxon>Thermococcaceae</taxon>
        <taxon>Thermococcus</taxon>
    </lineage>
</organism>
<dbReference type="Proteomes" id="UP000053911">
    <property type="component" value="Unassembled WGS sequence"/>
</dbReference>
<proteinExistence type="predicted"/>
<feature type="transmembrane region" description="Helical" evidence="1">
    <location>
        <begin position="138"/>
        <end position="163"/>
    </location>
</feature>
<dbReference type="EMBL" id="LGFD01000009">
    <property type="protein sequence ID" value="KUK18038.1"/>
    <property type="molecule type" value="Genomic_DNA"/>
</dbReference>
<evidence type="ECO:0000313" key="3">
    <source>
        <dbReference type="Proteomes" id="UP000053911"/>
    </source>
</evidence>
<dbReference type="Pfam" id="PF06496">
    <property type="entry name" value="DUF1097"/>
    <property type="match status" value="1"/>
</dbReference>
<feature type="transmembrane region" description="Helical" evidence="1">
    <location>
        <begin position="57"/>
        <end position="75"/>
    </location>
</feature>
<feature type="transmembrane region" description="Helical" evidence="1">
    <location>
        <begin position="31"/>
        <end position="50"/>
    </location>
</feature>
<accession>A0A117L1L2</accession>
<dbReference type="PATRIC" id="fig|172049.5.peg.1427"/>
<feature type="transmembrane region" description="Helical" evidence="1">
    <location>
        <begin position="113"/>
        <end position="132"/>
    </location>
</feature>
<dbReference type="InterPro" id="IPR009476">
    <property type="entry name" value="DUF1097"/>
</dbReference>
<dbReference type="GeneID" id="8096632"/>
<protein>
    <recommendedName>
        <fullName evidence="4">DUF1097 domain-containing protein</fullName>
    </recommendedName>
</protein>
<dbReference type="RefSeq" id="WP_015849889.1">
    <property type="nucleotide sequence ID" value="NZ_LGFD01000009.1"/>
</dbReference>
<evidence type="ECO:0000313" key="2">
    <source>
        <dbReference type="EMBL" id="KUK18038.1"/>
    </source>
</evidence>
<gene>
    <name evidence="2" type="ORF">XD54_0654</name>
</gene>
<keyword evidence="1" id="KW-0812">Transmembrane</keyword>
<reference evidence="3" key="1">
    <citation type="journal article" date="2015" name="MBio">
        <title>Genome-Resolved Metagenomic Analysis Reveals Roles for Candidate Phyla and Other Microbial Community Members in Biogeochemical Transformations in Oil Reservoirs.</title>
        <authorList>
            <person name="Hu P."/>
            <person name="Tom L."/>
            <person name="Singh A."/>
            <person name="Thomas B.C."/>
            <person name="Baker B.J."/>
            <person name="Piceno Y.M."/>
            <person name="Andersen G.L."/>
            <person name="Banfield J.F."/>
        </authorList>
    </citation>
    <scope>NUCLEOTIDE SEQUENCE [LARGE SCALE GENOMIC DNA]</scope>
</reference>
<feature type="transmembrane region" description="Helical" evidence="1">
    <location>
        <begin position="81"/>
        <end position="101"/>
    </location>
</feature>
<evidence type="ECO:0008006" key="4">
    <source>
        <dbReference type="Google" id="ProtNLM"/>
    </source>
</evidence>
<name>A0A117L1L2_9EURY</name>
<evidence type="ECO:0000256" key="1">
    <source>
        <dbReference type="SAM" id="Phobius"/>
    </source>
</evidence>
<keyword evidence="1" id="KW-1133">Transmembrane helix</keyword>
<dbReference type="AlphaFoldDB" id="A0A117L1L2"/>
<sequence length="175" mass="19176">MAVVKQRIPLWIATPITVAVATPFATRLGTWGLPVWISFIVWAEYFVLGANMEALKMIGYGFLYGCLMTAFWLASSVALTSAMAFDIAFIITNFIWIGLIVYSFKNPSLGKAVLPIFNGVSMTLAVYFTGALPPVEVGAYSATFVAAFWTLIAGYFGAFLGWFNVTITFPYTAEE</sequence>
<comment type="caution">
    <text evidence="2">The sequence shown here is derived from an EMBL/GenBank/DDBJ whole genome shotgun (WGS) entry which is preliminary data.</text>
</comment>
<keyword evidence="1" id="KW-0472">Membrane</keyword>